<protein>
    <submittedName>
        <fullName evidence="3">DNA-binding transcriptional activator of the SARP family</fullName>
    </submittedName>
</protein>
<proteinExistence type="predicted"/>
<dbReference type="SMART" id="SM01043">
    <property type="entry name" value="BTAD"/>
    <property type="match status" value="1"/>
</dbReference>
<dbReference type="EMBL" id="FMZK01000012">
    <property type="protein sequence ID" value="SDD83771.1"/>
    <property type="molecule type" value="Genomic_DNA"/>
</dbReference>
<dbReference type="Proteomes" id="UP000182100">
    <property type="component" value="Unassembled WGS sequence"/>
</dbReference>
<evidence type="ECO:0000259" key="2">
    <source>
        <dbReference type="SMART" id="SM01043"/>
    </source>
</evidence>
<dbReference type="SUPFAM" id="SSF48452">
    <property type="entry name" value="TPR-like"/>
    <property type="match status" value="1"/>
</dbReference>
<dbReference type="AlphaFoldDB" id="A0A1G6Y0H5"/>
<gene>
    <name evidence="3" type="ORF">SAMN05216505_112147</name>
</gene>
<reference evidence="4" key="1">
    <citation type="submission" date="2016-10" db="EMBL/GenBank/DDBJ databases">
        <authorList>
            <person name="Varghese N."/>
            <person name="Submissions S."/>
        </authorList>
    </citation>
    <scope>NUCLEOTIDE SEQUENCE [LARGE SCALE GENOMIC DNA]</scope>
    <source>
        <strain evidence="4">CGMCC 4.3504</strain>
    </source>
</reference>
<dbReference type="RefSeq" id="WP_055572443.1">
    <property type="nucleotide sequence ID" value="NZ_FMZK01000012.1"/>
</dbReference>
<dbReference type="Gene3D" id="1.25.40.10">
    <property type="entry name" value="Tetratricopeptide repeat domain"/>
    <property type="match status" value="1"/>
</dbReference>
<sequence>MPLPPADRNHPPRPWADVSLLGHFALRLPHGHVYLAPTTQKVLVLLAIHAQGLARSSAAALLWPHLPDRRSAASLRSALWRLSRAGGSCQVVVSDSEHLRLDRNVRVDLHTAHDIVRDLTTDRCAVQPPAVPGHLRQDLLPDWSESWLFVAREHFRQTRLHALEACSKRLRASGHMDAAMEFAMAALEADPLRESAHRCVSEIHLAEGNIADALRFYGTYRRQLRDELGLVPTSGYRNLLAPFLRRPLDTARGPGRGA</sequence>
<evidence type="ECO:0000256" key="1">
    <source>
        <dbReference type="ARBA" id="ARBA00023012"/>
    </source>
</evidence>
<feature type="domain" description="Bacterial transcriptional activator" evidence="2">
    <location>
        <begin position="107"/>
        <end position="244"/>
    </location>
</feature>
<dbReference type="Gene3D" id="1.10.10.10">
    <property type="entry name" value="Winged helix-like DNA-binding domain superfamily/Winged helix DNA-binding domain"/>
    <property type="match status" value="1"/>
</dbReference>
<dbReference type="Pfam" id="PF03704">
    <property type="entry name" value="BTAD"/>
    <property type="match status" value="1"/>
</dbReference>
<name>A0A1G6Y0H5_9ACTN</name>
<dbReference type="PANTHER" id="PTHR35807">
    <property type="entry name" value="TRANSCRIPTIONAL REGULATOR REDD-RELATED"/>
    <property type="match status" value="1"/>
</dbReference>
<dbReference type="InterPro" id="IPR051677">
    <property type="entry name" value="AfsR-DnrI-RedD_regulator"/>
</dbReference>
<evidence type="ECO:0000313" key="4">
    <source>
        <dbReference type="Proteomes" id="UP000182100"/>
    </source>
</evidence>
<dbReference type="GO" id="GO:0003677">
    <property type="term" value="F:DNA binding"/>
    <property type="evidence" value="ECO:0007669"/>
    <property type="project" value="UniProtKB-KW"/>
</dbReference>
<keyword evidence="4" id="KW-1185">Reference proteome</keyword>
<dbReference type="GO" id="GO:0000160">
    <property type="term" value="P:phosphorelay signal transduction system"/>
    <property type="evidence" value="ECO:0007669"/>
    <property type="project" value="UniProtKB-KW"/>
</dbReference>
<dbReference type="InterPro" id="IPR036388">
    <property type="entry name" value="WH-like_DNA-bd_sf"/>
</dbReference>
<dbReference type="InterPro" id="IPR005158">
    <property type="entry name" value="BTAD"/>
</dbReference>
<keyword evidence="1" id="KW-0902">Two-component regulatory system</keyword>
<organism evidence="3 4">
    <name type="scientific">Streptomyces prasinopilosus</name>
    <dbReference type="NCBI Taxonomy" id="67344"/>
    <lineage>
        <taxon>Bacteria</taxon>
        <taxon>Bacillati</taxon>
        <taxon>Actinomycetota</taxon>
        <taxon>Actinomycetes</taxon>
        <taxon>Kitasatosporales</taxon>
        <taxon>Streptomycetaceae</taxon>
        <taxon>Streptomyces</taxon>
    </lineage>
</organism>
<keyword evidence="3" id="KW-0238">DNA-binding</keyword>
<accession>A0A1G6Y0H5</accession>
<dbReference type="InterPro" id="IPR011990">
    <property type="entry name" value="TPR-like_helical_dom_sf"/>
</dbReference>
<dbReference type="STRING" id="67344.SAMN05216505_112147"/>
<evidence type="ECO:0000313" key="3">
    <source>
        <dbReference type="EMBL" id="SDD83771.1"/>
    </source>
</evidence>